<name>A0ABN9RY42_9DINO</name>
<evidence type="ECO:0000313" key="2">
    <source>
        <dbReference type="EMBL" id="CAK0824321.1"/>
    </source>
</evidence>
<protein>
    <submittedName>
        <fullName evidence="2">Uncharacterized protein</fullName>
    </submittedName>
</protein>
<organism evidence="2 3">
    <name type="scientific">Prorocentrum cordatum</name>
    <dbReference type="NCBI Taxonomy" id="2364126"/>
    <lineage>
        <taxon>Eukaryota</taxon>
        <taxon>Sar</taxon>
        <taxon>Alveolata</taxon>
        <taxon>Dinophyceae</taxon>
        <taxon>Prorocentrales</taxon>
        <taxon>Prorocentraceae</taxon>
        <taxon>Prorocentrum</taxon>
    </lineage>
</organism>
<gene>
    <name evidence="2" type="ORF">PCOR1329_LOCUS24752</name>
</gene>
<dbReference type="Proteomes" id="UP001189429">
    <property type="component" value="Unassembled WGS sequence"/>
</dbReference>
<reference evidence="2" key="1">
    <citation type="submission" date="2023-10" db="EMBL/GenBank/DDBJ databases">
        <authorList>
            <person name="Chen Y."/>
            <person name="Shah S."/>
            <person name="Dougan E. K."/>
            <person name="Thang M."/>
            <person name="Chan C."/>
        </authorList>
    </citation>
    <scope>NUCLEOTIDE SEQUENCE [LARGE SCALE GENOMIC DNA]</scope>
</reference>
<dbReference type="EMBL" id="CAUYUJ010008558">
    <property type="protein sequence ID" value="CAK0824321.1"/>
    <property type="molecule type" value="Genomic_DNA"/>
</dbReference>
<sequence>MRQELERGGPWVQLEACSPPDVGHAVAALNAAQLATPLPPGGPYWAAAACTFAAPARPSACGAAPAADITVIVTTSRRPRRVPETRGPQKNISAGGSSAVVGLGGPSPGLGSVKTRRGTDSRPRGGGPGLRGPGIERLGAAGGLGVLTPGCGPRPTPLGLRGHHVAPEA</sequence>
<accession>A0ABN9RY42</accession>
<comment type="caution">
    <text evidence="2">The sequence shown here is derived from an EMBL/GenBank/DDBJ whole genome shotgun (WGS) entry which is preliminary data.</text>
</comment>
<proteinExistence type="predicted"/>
<evidence type="ECO:0000313" key="3">
    <source>
        <dbReference type="Proteomes" id="UP001189429"/>
    </source>
</evidence>
<feature type="region of interest" description="Disordered" evidence="1">
    <location>
        <begin position="77"/>
        <end position="169"/>
    </location>
</feature>
<keyword evidence="3" id="KW-1185">Reference proteome</keyword>
<evidence type="ECO:0000256" key="1">
    <source>
        <dbReference type="SAM" id="MobiDB-lite"/>
    </source>
</evidence>